<sequence length="151" mass="16985">MGYPATSRSKIFDNDDDDPLPPPTRHTHATMGLLPTWLGGTPSPSDDRAQSIRSGTVAPTRSERQRCWEARDAYFSCLDAHNIVDALKDNKAAGKACGAQSAQFEQNCATQWVTYFKKWRVQELQKKVRLKELEAQGAVKMDVNAQFTERR</sequence>
<dbReference type="EMBL" id="JAUKUD010000003">
    <property type="protein sequence ID" value="KAK0749963.1"/>
    <property type="molecule type" value="Genomic_DNA"/>
</dbReference>
<dbReference type="GO" id="GO:0005634">
    <property type="term" value="C:nucleus"/>
    <property type="evidence" value="ECO:0007669"/>
    <property type="project" value="UniProtKB-SubCell"/>
</dbReference>
<name>A0AA40F2I6_9PEZI</name>
<dbReference type="Proteomes" id="UP001172155">
    <property type="component" value="Unassembled WGS sequence"/>
</dbReference>
<evidence type="ECO:0000256" key="4">
    <source>
        <dbReference type="ARBA" id="ARBA00006425"/>
    </source>
</evidence>
<gene>
    <name evidence="10" type="ORF">B0T18DRAFT_407942</name>
</gene>
<accession>A0AA40F2I6</accession>
<feature type="region of interest" description="Disordered" evidence="9">
    <location>
        <begin position="1"/>
        <end position="62"/>
    </location>
</feature>
<organism evidence="10 11">
    <name type="scientific">Schizothecium vesticola</name>
    <dbReference type="NCBI Taxonomy" id="314040"/>
    <lineage>
        <taxon>Eukaryota</taxon>
        <taxon>Fungi</taxon>
        <taxon>Dikarya</taxon>
        <taxon>Ascomycota</taxon>
        <taxon>Pezizomycotina</taxon>
        <taxon>Sordariomycetes</taxon>
        <taxon>Sordariomycetidae</taxon>
        <taxon>Sordariales</taxon>
        <taxon>Schizotheciaceae</taxon>
        <taxon>Schizothecium</taxon>
    </lineage>
</organism>
<dbReference type="PANTHER" id="PTHR47677">
    <property type="entry name" value="CYTOCHROME C OXIDASE ASSEMBLY FACTOR 6"/>
    <property type="match status" value="1"/>
</dbReference>
<dbReference type="PROSITE" id="PS51808">
    <property type="entry name" value="CHCH"/>
    <property type="match status" value="1"/>
</dbReference>
<evidence type="ECO:0000256" key="6">
    <source>
        <dbReference type="ARBA" id="ARBA00023128"/>
    </source>
</evidence>
<keyword evidence="6" id="KW-0496">Mitochondrion</keyword>
<dbReference type="InterPro" id="IPR048281">
    <property type="entry name" value="COA6_fun"/>
</dbReference>
<comment type="caution">
    <text evidence="10">The sequence shown here is derived from an EMBL/GenBank/DDBJ whole genome shotgun (WGS) entry which is preliminary data.</text>
</comment>
<evidence type="ECO:0000256" key="9">
    <source>
        <dbReference type="SAM" id="MobiDB-lite"/>
    </source>
</evidence>
<evidence type="ECO:0000256" key="5">
    <source>
        <dbReference type="ARBA" id="ARBA00022490"/>
    </source>
</evidence>
<evidence type="ECO:0000313" key="11">
    <source>
        <dbReference type="Proteomes" id="UP001172155"/>
    </source>
</evidence>
<reference evidence="10" key="1">
    <citation type="submission" date="2023-06" db="EMBL/GenBank/DDBJ databases">
        <title>Genome-scale phylogeny and comparative genomics of the fungal order Sordariales.</title>
        <authorList>
            <consortium name="Lawrence Berkeley National Laboratory"/>
            <person name="Hensen N."/>
            <person name="Bonometti L."/>
            <person name="Westerberg I."/>
            <person name="Brannstrom I.O."/>
            <person name="Guillou S."/>
            <person name="Cros-Aarteil S."/>
            <person name="Calhoun S."/>
            <person name="Haridas S."/>
            <person name="Kuo A."/>
            <person name="Mondo S."/>
            <person name="Pangilinan J."/>
            <person name="Riley R."/>
            <person name="LaButti K."/>
            <person name="Andreopoulos B."/>
            <person name="Lipzen A."/>
            <person name="Chen C."/>
            <person name="Yanf M."/>
            <person name="Daum C."/>
            <person name="Ng V."/>
            <person name="Clum A."/>
            <person name="Steindorff A."/>
            <person name="Ohm R."/>
            <person name="Martin F."/>
            <person name="Silar P."/>
            <person name="Natvig D."/>
            <person name="Lalanne C."/>
            <person name="Gautier V."/>
            <person name="Ament-velasquez S.L."/>
            <person name="Kruys A."/>
            <person name="Hutchinson M.I."/>
            <person name="Powell A.J."/>
            <person name="Barry K."/>
            <person name="Miller A.N."/>
            <person name="Grigoriev I.V."/>
            <person name="Debuchy R."/>
            <person name="Gladieux P."/>
            <person name="Thoren M.H."/>
            <person name="Johannesson H."/>
        </authorList>
    </citation>
    <scope>NUCLEOTIDE SEQUENCE</scope>
    <source>
        <strain evidence="10">SMH3187-1</strain>
    </source>
</reference>
<evidence type="ECO:0000256" key="1">
    <source>
        <dbReference type="ARBA" id="ARBA00004123"/>
    </source>
</evidence>
<dbReference type="InterPro" id="IPR048280">
    <property type="entry name" value="COX6B-like"/>
</dbReference>
<dbReference type="FunFam" id="1.10.10.140:FF:000003">
    <property type="entry name" value="Cytochrome c oxidase assembly factor 6"/>
    <property type="match status" value="1"/>
</dbReference>
<dbReference type="SUPFAM" id="SSF47694">
    <property type="entry name" value="Cytochrome c oxidase subunit h"/>
    <property type="match status" value="1"/>
</dbReference>
<evidence type="ECO:0000256" key="7">
    <source>
        <dbReference type="ARBA" id="ARBA00023157"/>
    </source>
</evidence>
<dbReference type="InterPro" id="IPR036549">
    <property type="entry name" value="CX6/COA6-like_sf"/>
</dbReference>
<keyword evidence="8" id="KW-0539">Nucleus</keyword>
<comment type="similarity">
    <text evidence="4">Belongs to the cytochrome c oxidase subunit 6B family.</text>
</comment>
<evidence type="ECO:0000256" key="2">
    <source>
        <dbReference type="ARBA" id="ARBA00004496"/>
    </source>
</evidence>
<dbReference type="Pfam" id="PF02297">
    <property type="entry name" value="COX6B"/>
    <property type="match status" value="1"/>
</dbReference>
<dbReference type="PANTHER" id="PTHR47677:SF1">
    <property type="entry name" value="CYTOCHROME C OXIDASE ASSEMBLY FACTOR 6"/>
    <property type="match status" value="1"/>
</dbReference>
<protein>
    <submittedName>
        <fullName evidence="10">Cytochrome oxidase c subunit VIb-domain-containing protein</fullName>
    </submittedName>
</protein>
<keyword evidence="7" id="KW-1015">Disulfide bond</keyword>
<evidence type="ECO:0000256" key="8">
    <source>
        <dbReference type="ARBA" id="ARBA00023242"/>
    </source>
</evidence>
<dbReference type="GO" id="GO:0005758">
    <property type="term" value="C:mitochondrial intermembrane space"/>
    <property type="evidence" value="ECO:0007669"/>
    <property type="project" value="UniProtKB-SubCell"/>
</dbReference>
<dbReference type="GO" id="GO:0033617">
    <property type="term" value="P:mitochondrial respiratory chain complex IV assembly"/>
    <property type="evidence" value="ECO:0007669"/>
    <property type="project" value="TreeGrafter"/>
</dbReference>
<evidence type="ECO:0000313" key="10">
    <source>
        <dbReference type="EMBL" id="KAK0749963.1"/>
    </source>
</evidence>
<proteinExistence type="inferred from homology"/>
<evidence type="ECO:0000256" key="3">
    <source>
        <dbReference type="ARBA" id="ARBA00004569"/>
    </source>
</evidence>
<dbReference type="AlphaFoldDB" id="A0AA40F2I6"/>
<keyword evidence="5" id="KW-0963">Cytoplasm</keyword>
<comment type="subcellular location">
    <subcellularLocation>
        <location evidence="2">Cytoplasm</location>
    </subcellularLocation>
    <subcellularLocation>
        <location evidence="3">Mitochondrion intermembrane space</location>
    </subcellularLocation>
    <subcellularLocation>
        <location evidence="1">Nucleus</location>
    </subcellularLocation>
</comment>
<keyword evidence="11" id="KW-1185">Reference proteome</keyword>
<dbReference type="Gene3D" id="1.10.10.140">
    <property type="entry name" value="Cytochrome c oxidase, subunit VIb"/>
    <property type="match status" value="1"/>
</dbReference>